<evidence type="ECO:0000256" key="4">
    <source>
        <dbReference type="SAM" id="MobiDB-lite"/>
    </source>
</evidence>
<dbReference type="InterPro" id="IPR016032">
    <property type="entry name" value="Sig_transdc_resp-reg_C-effctor"/>
</dbReference>
<dbReference type="Proteomes" id="UP001501407">
    <property type="component" value="Unassembled WGS sequence"/>
</dbReference>
<evidence type="ECO:0000259" key="5">
    <source>
        <dbReference type="PROSITE" id="PS50043"/>
    </source>
</evidence>
<sequence>MRIDPPAGPASPASTAGRRSTAASSPELDAFRFPGDAPRALITGGAGSGKTTLLHRLAELVAEEGLSATTLRTGTDLAAIPSGVLLLVDDAQLLPEARIADVTKRAEDPDAGLIVAMRSWPSRPDIVALGRLLERSRPAMLLGEVTRAQVRDDPRLGLGACGDVILRLTGGIAWLVHECVAAHDVDACRDDPEHHALQHEIRPRILHRLMSVSPRVRQLIDDLSLGFSPTTEAAESDVRALLAEGYAEGLLTADGRPAPAVVASVRAVTPVTRLNELIHSAPPSMLHDEGLIDGLANVRDADTVDALVARARQELSGDPALAGELLDRAVACGADPAAVAHDRALAAWIRGRLDEAAALLDGMLARPDLPTSGPVVDLAAAVWAERGMMSLADDTYRAERPGDAATAVRARIAAVGAGRPAADSTIRGDAAPDDPVRPPSTLGVANDLLEQGLTATLNGDCDTAPAMLQRASELYTASADHAPSVELPAVIAAIAAIGVGDLKSAQTVIDDALEGDQGGAHRRGRLELWSSWIALQRERPADARAALARAASAKALTPRDDAFAATIAIGLARRYDDVAGLAATWDCAQPRLARTEPDLFSLLALGELVIAAARLGDAVAMQPAFDRALSIVSSLGDPPIWSASLHWAGIQRGILLNQPDTLAPHARALVTAASRNRLAARMAHAGKVWTSVLAGTVDPDAVERAARGLATVGLAWDGARLAGHGAGRSEDRKVIARLLACARELHPRETARTADEGQTAAAPETVSDGVLSEREREVAELVLQGKTYAEIGAAIFISPRTAEHHIAHMRRRLDATSRSDLLSKLRLALEGAGTGPADPERRGSER</sequence>
<comment type="caution">
    <text evidence="6">The sequence shown here is derived from an EMBL/GenBank/DDBJ whole genome shotgun (WGS) entry which is preliminary data.</text>
</comment>
<accession>A0ABP9MDX9</accession>
<dbReference type="PANTHER" id="PTHR44688">
    <property type="entry name" value="DNA-BINDING TRANSCRIPTIONAL ACTIVATOR DEVR_DOSR"/>
    <property type="match status" value="1"/>
</dbReference>
<feature type="compositionally biased region" description="Low complexity" evidence="4">
    <location>
        <begin position="10"/>
        <end position="26"/>
    </location>
</feature>
<gene>
    <name evidence="6" type="primary">iniR</name>
    <name evidence="6" type="ORF">GCM10025760_24660</name>
</gene>
<evidence type="ECO:0000256" key="3">
    <source>
        <dbReference type="ARBA" id="ARBA00023163"/>
    </source>
</evidence>
<evidence type="ECO:0000313" key="7">
    <source>
        <dbReference type="Proteomes" id="UP001501407"/>
    </source>
</evidence>
<protein>
    <submittedName>
        <fullName evidence="6">Isoniazid response ATPase/transcriptional regulator IniR</fullName>
    </submittedName>
</protein>
<reference evidence="7" key="1">
    <citation type="journal article" date="2019" name="Int. J. Syst. Evol. Microbiol.">
        <title>The Global Catalogue of Microorganisms (GCM) 10K type strain sequencing project: providing services to taxonomists for standard genome sequencing and annotation.</title>
        <authorList>
            <consortium name="The Broad Institute Genomics Platform"/>
            <consortium name="The Broad Institute Genome Sequencing Center for Infectious Disease"/>
            <person name="Wu L."/>
            <person name="Ma J."/>
        </authorList>
    </citation>
    <scope>NUCLEOTIDE SEQUENCE [LARGE SCALE GENOMIC DNA]</scope>
    <source>
        <strain evidence="7">JCM 18959</strain>
    </source>
</reference>
<feature type="region of interest" description="Disordered" evidence="4">
    <location>
        <begin position="1"/>
        <end position="30"/>
    </location>
</feature>
<evidence type="ECO:0000313" key="6">
    <source>
        <dbReference type="EMBL" id="GAA5093910.1"/>
    </source>
</evidence>
<dbReference type="PRINTS" id="PR00038">
    <property type="entry name" value="HTHLUXR"/>
</dbReference>
<dbReference type="PANTHER" id="PTHR44688:SF16">
    <property type="entry name" value="DNA-BINDING TRANSCRIPTIONAL ACTIVATOR DEVR_DOSR"/>
    <property type="match status" value="1"/>
</dbReference>
<name>A0ABP9MDX9_9MICO</name>
<dbReference type="InterPro" id="IPR000792">
    <property type="entry name" value="Tscrpt_reg_LuxR_C"/>
</dbReference>
<dbReference type="CDD" id="cd06170">
    <property type="entry name" value="LuxR_C_like"/>
    <property type="match status" value="1"/>
</dbReference>
<dbReference type="Gene3D" id="1.10.10.10">
    <property type="entry name" value="Winged helix-like DNA-binding domain superfamily/Winged helix DNA-binding domain"/>
    <property type="match status" value="1"/>
</dbReference>
<dbReference type="InterPro" id="IPR027417">
    <property type="entry name" value="P-loop_NTPase"/>
</dbReference>
<dbReference type="PROSITE" id="PS50043">
    <property type="entry name" value="HTH_LUXR_2"/>
    <property type="match status" value="1"/>
</dbReference>
<evidence type="ECO:0000256" key="1">
    <source>
        <dbReference type="ARBA" id="ARBA00023015"/>
    </source>
</evidence>
<proteinExistence type="predicted"/>
<dbReference type="SUPFAM" id="SSF46894">
    <property type="entry name" value="C-terminal effector domain of the bipartite response regulators"/>
    <property type="match status" value="1"/>
</dbReference>
<organism evidence="6 7">
    <name type="scientific">Microbacterium yannicii</name>
    <dbReference type="NCBI Taxonomy" id="671622"/>
    <lineage>
        <taxon>Bacteria</taxon>
        <taxon>Bacillati</taxon>
        <taxon>Actinomycetota</taxon>
        <taxon>Actinomycetes</taxon>
        <taxon>Micrococcales</taxon>
        <taxon>Microbacteriaceae</taxon>
        <taxon>Microbacterium</taxon>
    </lineage>
</organism>
<keyword evidence="2" id="KW-0238">DNA-binding</keyword>
<feature type="domain" description="HTH luxR-type" evidence="5">
    <location>
        <begin position="764"/>
        <end position="829"/>
    </location>
</feature>
<feature type="region of interest" description="Disordered" evidence="4">
    <location>
        <begin position="749"/>
        <end position="771"/>
    </location>
</feature>
<dbReference type="EMBL" id="BAABKZ010000002">
    <property type="protein sequence ID" value="GAA5093910.1"/>
    <property type="molecule type" value="Genomic_DNA"/>
</dbReference>
<keyword evidence="7" id="KW-1185">Reference proteome</keyword>
<dbReference type="InterPro" id="IPR036388">
    <property type="entry name" value="WH-like_DNA-bd_sf"/>
</dbReference>
<keyword evidence="1" id="KW-0805">Transcription regulation</keyword>
<dbReference type="SUPFAM" id="SSF52540">
    <property type="entry name" value="P-loop containing nucleoside triphosphate hydrolases"/>
    <property type="match status" value="1"/>
</dbReference>
<evidence type="ECO:0000256" key="2">
    <source>
        <dbReference type="ARBA" id="ARBA00023125"/>
    </source>
</evidence>
<dbReference type="SMART" id="SM00421">
    <property type="entry name" value="HTH_LUXR"/>
    <property type="match status" value="1"/>
</dbReference>
<dbReference type="Pfam" id="PF00196">
    <property type="entry name" value="GerE"/>
    <property type="match status" value="1"/>
</dbReference>
<keyword evidence="3" id="KW-0804">Transcription</keyword>